<gene>
    <name evidence="2" type="ORF">BV898_18481</name>
</gene>
<keyword evidence="3" id="KW-1185">Reference proteome</keyword>
<evidence type="ECO:0000313" key="3">
    <source>
        <dbReference type="Proteomes" id="UP000192578"/>
    </source>
</evidence>
<evidence type="ECO:0000313" key="2">
    <source>
        <dbReference type="EMBL" id="OWA54059.1"/>
    </source>
</evidence>
<feature type="coiled-coil region" evidence="1">
    <location>
        <begin position="241"/>
        <end position="268"/>
    </location>
</feature>
<proteinExistence type="predicted"/>
<sequence>MPEKLMKTPSDPENDEVVPQSFLDMLEASKQRGDYVVFLYADGLVHKLAPKQLKRFYIQPRFSMLQSYAGKTYLETGMQVRLRWNKKFNRCEAEIMGVNTDPEKMDQLFSQLEQQRNSQEPTTFKGELREKCKVSVQEKADGVSKERRRLIEIHLGDNIADNDGLYEQEQKSEESDLINLDADSQVQLSQGHKKSDAEEPISSATIDTTHEQNADATLITGEPLGKSNRKHIFLGKRVSVVKEETEDVDLLKKKEARLLRKLKAVRERLPKKAKFSKLVVPEVSWSFLEEERQNDSAYCRLDKNSKICVDKTLLKVAQKAAIHANKYASLLMWSVIVTPEDLLKAQHVKTDQVGFAKLFGSANMVSVYAHVSRFRSQQIRDGASGKWLKELKAPKEIMAKWRISFYDRCKLI</sequence>
<reference evidence="3" key="1">
    <citation type="submission" date="2017-01" db="EMBL/GenBank/DDBJ databases">
        <title>Comparative genomics of anhydrobiosis in the tardigrade Hypsibius dujardini.</title>
        <authorList>
            <person name="Yoshida Y."/>
            <person name="Koutsovoulos G."/>
            <person name="Laetsch D."/>
            <person name="Stevens L."/>
            <person name="Kumar S."/>
            <person name="Horikawa D."/>
            <person name="Ishino K."/>
            <person name="Komine S."/>
            <person name="Tomita M."/>
            <person name="Blaxter M."/>
            <person name="Arakawa K."/>
        </authorList>
    </citation>
    <scope>NUCLEOTIDE SEQUENCE [LARGE SCALE GENOMIC DNA]</scope>
    <source>
        <strain evidence="3">Z151</strain>
    </source>
</reference>
<organism evidence="2 3">
    <name type="scientific">Hypsibius exemplaris</name>
    <name type="common">Freshwater tardigrade</name>
    <dbReference type="NCBI Taxonomy" id="2072580"/>
    <lineage>
        <taxon>Eukaryota</taxon>
        <taxon>Metazoa</taxon>
        <taxon>Ecdysozoa</taxon>
        <taxon>Tardigrada</taxon>
        <taxon>Eutardigrada</taxon>
        <taxon>Parachela</taxon>
        <taxon>Hypsibioidea</taxon>
        <taxon>Hypsibiidae</taxon>
        <taxon>Hypsibius</taxon>
    </lineage>
</organism>
<evidence type="ECO:0000256" key="1">
    <source>
        <dbReference type="SAM" id="Coils"/>
    </source>
</evidence>
<dbReference type="EMBL" id="MTYJ01000367">
    <property type="protein sequence ID" value="OWA54059.1"/>
    <property type="molecule type" value="Genomic_DNA"/>
</dbReference>
<protein>
    <submittedName>
        <fullName evidence="2">Uncharacterized protein</fullName>
    </submittedName>
</protein>
<keyword evidence="1" id="KW-0175">Coiled coil</keyword>
<comment type="caution">
    <text evidence="2">The sequence shown here is derived from an EMBL/GenBank/DDBJ whole genome shotgun (WGS) entry which is preliminary data.</text>
</comment>
<accession>A0A9X6NIW3</accession>
<name>A0A9X6NIW3_HYPEX</name>
<dbReference type="Proteomes" id="UP000192578">
    <property type="component" value="Unassembled WGS sequence"/>
</dbReference>
<dbReference type="OrthoDB" id="10656915at2759"/>
<dbReference type="AlphaFoldDB" id="A0A9X6NIW3"/>